<proteinExistence type="predicted"/>
<dbReference type="HOGENOM" id="CLU_3087579_0_0_1"/>
<protein>
    <submittedName>
        <fullName evidence="1">Uncharacterized protein</fullName>
    </submittedName>
</protein>
<dbReference type="Proteomes" id="UP000054477">
    <property type="component" value="Unassembled WGS sequence"/>
</dbReference>
<sequence>MQLAFSTNHDVSVMRNVLRLEEGNRRTTRRCSFQKPEFGVTPSPYIRHLAGT</sequence>
<reference evidence="1 2" key="1">
    <citation type="submission" date="2014-04" db="EMBL/GenBank/DDBJ databases">
        <authorList>
            <consortium name="DOE Joint Genome Institute"/>
            <person name="Kuo A."/>
            <person name="Kohler A."/>
            <person name="Nagy L.G."/>
            <person name="Floudas D."/>
            <person name="Copeland A."/>
            <person name="Barry K.W."/>
            <person name="Cichocki N."/>
            <person name="Veneault-Fourrey C."/>
            <person name="LaButti K."/>
            <person name="Lindquist E.A."/>
            <person name="Lipzen A."/>
            <person name="Lundell T."/>
            <person name="Morin E."/>
            <person name="Murat C."/>
            <person name="Sun H."/>
            <person name="Tunlid A."/>
            <person name="Henrissat B."/>
            <person name="Grigoriev I.V."/>
            <person name="Hibbett D.S."/>
            <person name="Martin F."/>
            <person name="Nordberg H.P."/>
            <person name="Cantor M.N."/>
            <person name="Hua S.X."/>
        </authorList>
    </citation>
    <scope>NUCLEOTIDE SEQUENCE [LARGE SCALE GENOMIC DNA]</scope>
    <source>
        <strain evidence="1 2">LaAM-08-1</strain>
    </source>
</reference>
<dbReference type="EMBL" id="KN838746">
    <property type="protein sequence ID" value="KIJ95694.1"/>
    <property type="molecule type" value="Genomic_DNA"/>
</dbReference>
<evidence type="ECO:0000313" key="2">
    <source>
        <dbReference type="Proteomes" id="UP000054477"/>
    </source>
</evidence>
<name>A0A0C9WK23_9AGAR</name>
<keyword evidence="2" id="KW-1185">Reference proteome</keyword>
<accession>A0A0C9WK23</accession>
<organism evidence="1 2">
    <name type="scientific">Laccaria amethystina LaAM-08-1</name>
    <dbReference type="NCBI Taxonomy" id="1095629"/>
    <lineage>
        <taxon>Eukaryota</taxon>
        <taxon>Fungi</taxon>
        <taxon>Dikarya</taxon>
        <taxon>Basidiomycota</taxon>
        <taxon>Agaricomycotina</taxon>
        <taxon>Agaricomycetes</taxon>
        <taxon>Agaricomycetidae</taxon>
        <taxon>Agaricales</taxon>
        <taxon>Agaricineae</taxon>
        <taxon>Hydnangiaceae</taxon>
        <taxon>Laccaria</taxon>
    </lineage>
</organism>
<reference evidence="2" key="2">
    <citation type="submission" date="2015-01" db="EMBL/GenBank/DDBJ databases">
        <title>Evolutionary Origins and Diversification of the Mycorrhizal Mutualists.</title>
        <authorList>
            <consortium name="DOE Joint Genome Institute"/>
            <consortium name="Mycorrhizal Genomics Consortium"/>
            <person name="Kohler A."/>
            <person name="Kuo A."/>
            <person name="Nagy L.G."/>
            <person name="Floudas D."/>
            <person name="Copeland A."/>
            <person name="Barry K.W."/>
            <person name="Cichocki N."/>
            <person name="Veneault-Fourrey C."/>
            <person name="LaButti K."/>
            <person name="Lindquist E.A."/>
            <person name="Lipzen A."/>
            <person name="Lundell T."/>
            <person name="Morin E."/>
            <person name="Murat C."/>
            <person name="Riley R."/>
            <person name="Ohm R."/>
            <person name="Sun H."/>
            <person name="Tunlid A."/>
            <person name="Henrissat B."/>
            <person name="Grigoriev I.V."/>
            <person name="Hibbett D.S."/>
            <person name="Martin F."/>
        </authorList>
    </citation>
    <scope>NUCLEOTIDE SEQUENCE [LARGE SCALE GENOMIC DNA]</scope>
    <source>
        <strain evidence="2">LaAM-08-1</strain>
    </source>
</reference>
<dbReference type="AlphaFoldDB" id="A0A0C9WK23"/>
<gene>
    <name evidence="1" type="ORF">K443DRAFT_682844</name>
</gene>
<evidence type="ECO:0000313" key="1">
    <source>
        <dbReference type="EMBL" id="KIJ95694.1"/>
    </source>
</evidence>